<protein>
    <recommendedName>
        <fullName evidence="13">Adenylate/guanylate cyclase domain-containing protein</fullName>
    </recommendedName>
</protein>
<evidence type="ECO:0000256" key="2">
    <source>
        <dbReference type="ARBA" id="ARBA00005381"/>
    </source>
</evidence>
<dbReference type="Pfam" id="PF00672">
    <property type="entry name" value="HAMP"/>
    <property type="match status" value="1"/>
</dbReference>
<comment type="caution">
    <text evidence="11">The sequence shown here is derived from an EMBL/GenBank/DDBJ whole genome shotgun (WGS) entry which is preliminary data.</text>
</comment>
<feature type="transmembrane region" description="Helical" evidence="8">
    <location>
        <begin position="172"/>
        <end position="194"/>
    </location>
</feature>
<evidence type="ECO:0000256" key="8">
    <source>
        <dbReference type="SAM" id="Phobius"/>
    </source>
</evidence>
<proteinExistence type="inferred from homology"/>
<feature type="transmembrane region" description="Helical" evidence="8">
    <location>
        <begin position="56"/>
        <end position="81"/>
    </location>
</feature>
<dbReference type="RefSeq" id="WP_120793605.1">
    <property type="nucleotide sequence ID" value="NZ_BLKX01000001.1"/>
</dbReference>
<dbReference type="PANTHER" id="PTHR43081">
    <property type="entry name" value="ADENYLATE CYCLASE, TERMINAL-DIFFERENTIATION SPECIFIC-RELATED"/>
    <property type="match status" value="1"/>
</dbReference>
<accession>A0ABQ1C951</accession>
<dbReference type="Pfam" id="PF00211">
    <property type="entry name" value="Guanylate_cyc"/>
    <property type="match status" value="1"/>
</dbReference>
<feature type="domain" description="HAMP" evidence="10">
    <location>
        <begin position="281"/>
        <end position="333"/>
    </location>
</feature>
<dbReference type="InterPro" id="IPR029787">
    <property type="entry name" value="Nucleotide_cyclase"/>
</dbReference>
<keyword evidence="4 8" id="KW-0812">Transmembrane</keyword>
<dbReference type="CDD" id="cd06225">
    <property type="entry name" value="HAMP"/>
    <property type="match status" value="1"/>
</dbReference>
<keyword evidence="5 8" id="KW-1133">Transmembrane helix</keyword>
<feature type="region of interest" description="Disordered" evidence="7">
    <location>
        <begin position="526"/>
        <end position="545"/>
    </location>
</feature>
<dbReference type="PROSITE" id="PS50885">
    <property type="entry name" value="HAMP"/>
    <property type="match status" value="1"/>
</dbReference>
<keyword evidence="6 8" id="KW-0472">Membrane</keyword>
<comment type="subcellular location">
    <subcellularLocation>
        <location evidence="1">Cell membrane</location>
        <topology evidence="1">Multi-pass membrane protein</topology>
    </subcellularLocation>
</comment>
<evidence type="ECO:0000256" key="5">
    <source>
        <dbReference type="ARBA" id="ARBA00022989"/>
    </source>
</evidence>
<dbReference type="Gene3D" id="6.10.340.10">
    <property type="match status" value="1"/>
</dbReference>
<dbReference type="SUPFAM" id="SSF158472">
    <property type="entry name" value="HAMP domain-like"/>
    <property type="match status" value="1"/>
</dbReference>
<evidence type="ECO:0008006" key="13">
    <source>
        <dbReference type="Google" id="ProtNLM"/>
    </source>
</evidence>
<keyword evidence="3" id="KW-1003">Cell membrane</keyword>
<comment type="similarity">
    <text evidence="2">Belongs to the adenylyl cyclase class-3 family.</text>
</comment>
<reference evidence="11 12" key="1">
    <citation type="journal article" date="2019" name="Emerg. Microbes Infect.">
        <title>Comprehensive subspecies identification of 175 nontuberculous mycobacteria species based on 7547 genomic profiles.</title>
        <authorList>
            <person name="Matsumoto Y."/>
            <person name="Kinjo T."/>
            <person name="Motooka D."/>
            <person name="Nabeya D."/>
            <person name="Jung N."/>
            <person name="Uechi K."/>
            <person name="Horii T."/>
            <person name="Iida T."/>
            <person name="Fujita J."/>
            <person name="Nakamura S."/>
        </authorList>
    </citation>
    <scope>NUCLEOTIDE SEQUENCE [LARGE SCALE GENOMIC DNA]</scope>
    <source>
        <strain evidence="11 12">JCM 18565</strain>
    </source>
</reference>
<evidence type="ECO:0000259" key="10">
    <source>
        <dbReference type="PROSITE" id="PS50885"/>
    </source>
</evidence>
<dbReference type="InterPro" id="IPR050697">
    <property type="entry name" value="Adenylyl/Guanylyl_Cyclase_3/4"/>
</dbReference>
<dbReference type="Proteomes" id="UP000465240">
    <property type="component" value="Unassembled WGS sequence"/>
</dbReference>
<dbReference type="PROSITE" id="PS50125">
    <property type="entry name" value="GUANYLATE_CYCLASE_2"/>
    <property type="match status" value="1"/>
</dbReference>
<evidence type="ECO:0000256" key="3">
    <source>
        <dbReference type="ARBA" id="ARBA00022475"/>
    </source>
</evidence>
<dbReference type="InterPro" id="IPR001054">
    <property type="entry name" value="A/G_cyclase"/>
</dbReference>
<feature type="transmembrane region" description="Helical" evidence="8">
    <location>
        <begin position="144"/>
        <end position="166"/>
    </location>
</feature>
<dbReference type="InterPro" id="IPR003660">
    <property type="entry name" value="HAMP_dom"/>
</dbReference>
<dbReference type="Gene3D" id="3.30.70.1230">
    <property type="entry name" value="Nucleotide cyclase"/>
    <property type="match status" value="1"/>
</dbReference>
<evidence type="ECO:0000256" key="7">
    <source>
        <dbReference type="SAM" id="MobiDB-lite"/>
    </source>
</evidence>
<dbReference type="PANTHER" id="PTHR43081:SF17">
    <property type="entry name" value="BLL5647 PROTEIN"/>
    <property type="match status" value="1"/>
</dbReference>
<dbReference type="SMART" id="SM00304">
    <property type="entry name" value="HAMP"/>
    <property type="match status" value="1"/>
</dbReference>
<feature type="domain" description="Guanylate cyclase" evidence="9">
    <location>
        <begin position="365"/>
        <end position="489"/>
    </location>
</feature>
<evidence type="ECO:0000313" key="11">
    <source>
        <dbReference type="EMBL" id="GFG80727.1"/>
    </source>
</evidence>
<dbReference type="SMART" id="SM00044">
    <property type="entry name" value="CYCc"/>
    <property type="match status" value="1"/>
</dbReference>
<evidence type="ECO:0000256" key="4">
    <source>
        <dbReference type="ARBA" id="ARBA00022692"/>
    </source>
</evidence>
<feature type="transmembrane region" description="Helical" evidence="8">
    <location>
        <begin position="93"/>
        <end position="114"/>
    </location>
</feature>
<sequence>MSPNTAPKKSVAQRLGRVLEKVTRQSGRLPDTPAYGSWLLGRVSEDQHRRRVRIQVIMTVLIVAANLIGIAVAVLIVTVAVPIPSVFDDAPLWVSFIAVPAYIAAALVVGAYTITRGTVEALRWAIEERTPTERDERNTFMAPWRVAVGHLILWGIGTVLTTILYGMANTMFIPRFLVAVSFCGLLVSTGSYLLTEFALRPVAAQALEAGPPPRRLAPGIMGRTMMVWMLGSGVPVVGIGLMAFFEMTLKNLTQTQFAVGVLIISAATLIFGFILLWIFAWLTATPVRVVRAALKRVEQGDLRGDLVVFDGTELGELQRGFNAMVDGLRERERVRDLFGRHVGRDVALAAERERPKLGGEERHVAVVFIDIVGSTKLVTSRPPVEVVELLNQFFTIVVEEVDRHHGLVNKFEGDASLAIFGAPNHLDSPEDEALACARAIADRLADEIDELEAGIGVAAGTVVAGNVGAKERFEYTVIGEPVNEAARLCELAKSRPGKLLTTEQTLEGAGDDEAARWTVGKSVKLRGHDQRTKLASPVEPATSRK</sequence>
<dbReference type="EMBL" id="BLKX01000001">
    <property type="protein sequence ID" value="GFG80727.1"/>
    <property type="molecule type" value="Genomic_DNA"/>
</dbReference>
<gene>
    <name evidence="11" type="ORF">MPRG_40030</name>
</gene>
<dbReference type="SUPFAM" id="SSF55073">
    <property type="entry name" value="Nucleotide cyclase"/>
    <property type="match status" value="1"/>
</dbReference>
<evidence type="ECO:0000313" key="12">
    <source>
        <dbReference type="Proteomes" id="UP000465240"/>
    </source>
</evidence>
<evidence type="ECO:0000256" key="1">
    <source>
        <dbReference type="ARBA" id="ARBA00004651"/>
    </source>
</evidence>
<evidence type="ECO:0000259" key="9">
    <source>
        <dbReference type="PROSITE" id="PS50125"/>
    </source>
</evidence>
<evidence type="ECO:0000256" key="6">
    <source>
        <dbReference type="ARBA" id="ARBA00023136"/>
    </source>
</evidence>
<keyword evidence="12" id="KW-1185">Reference proteome</keyword>
<feature type="transmembrane region" description="Helical" evidence="8">
    <location>
        <begin position="225"/>
        <end position="245"/>
    </location>
</feature>
<name>A0ABQ1C951_9MYCO</name>
<dbReference type="CDD" id="cd07302">
    <property type="entry name" value="CHD"/>
    <property type="match status" value="1"/>
</dbReference>
<feature type="transmembrane region" description="Helical" evidence="8">
    <location>
        <begin position="257"/>
        <end position="282"/>
    </location>
</feature>
<organism evidence="11 12">
    <name type="scientific">Mycobacterium paragordonae</name>
    <dbReference type="NCBI Taxonomy" id="1389713"/>
    <lineage>
        <taxon>Bacteria</taxon>
        <taxon>Bacillati</taxon>
        <taxon>Actinomycetota</taxon>
        <taxon>Actinomycetes</taxon>
        <taxon>Mycobacteriales</taxon>
        <taxon>Mycobacteriaceae</taxon>
        <taxon>Mycobacterium</taxon>
    </lineage>
</organism>